<dbReference type="AlphaFoldDB" id="G7KB72"/>
<evidence type="ECO:0000313" key="1">
    <source>
        <dbReference type="EMBL" id="AES98053.1"/>
    </source>
</evidence>
<dbReference type="EMBL" id="CM001221">
    <property type="protein sequence ID" value="AES98053.1"/>
    <property type="molecule type" value="Genomic_DNA"/>
</dbReference>
<accession>G7KB72</accession>
<gene>
    <name evidence="1" type="ordered locus">MTR_5g063660</name>
</gene>
<reference evidence="1 3" key="2">
    <citation type="journal article" date="2014" name="BMC Genomics">
        <title>An improved genome release (version Mt4.0) for the model legume Medicago truncatula.</title>
        <authorList>
            <person name="Tang H."/>
            <person name="Krishnakumar V."/>
            <person name="Bidwell S."/>
            <person name="Rosen B."/>
            <person name="Chan A."/>
            <person name="Zhou S."/>
            <person name="Gentzbittel L."/>
            <person name="Childs K.L."/>
            <person name="Yandell M."/>
            <person name="Gundlach H."/>
            <person name="Mayer K.F."/>
            <person name="Schwartz D.C."/>
            <person name="Town C.D."/>
        </authorList>
    </citation>
    <scope>GENOME REANNOTATION</scope>
    <source>
        <strain evidence="2 3">cv. Jemalong A17</strain>
    </source>
</reference>
<keyword evidence="3" id="KW-1185">Reference proteome</keyword>
<protein>
    <submittedName>
        <fullName evidence="1 2">Uncharacterized protein</fullName>
    </submittedName>
</protein>
<evidence type="ECO:0000313" key="3">
    <source>
        <dbReference type="Proteomes" id="UP000002051"/>
    </source>
</evidence>
<name>G7KB72_MEDTR</name>
<dbReference type="PaxDb" id="3880-AES98053"/>
<reference evidence="1 3" key="1">
    <citation type="journal article" date="2011" name="Nature">
        <title>The Medicago genome provides insight into the evolution of rhizobial symbioses.</title>
        <authorList>
            <person name="Young N.D."/>
            <person name="Debelle F."/>
            <person name="Oldroyd G.E."/>
            <person name="Geurts R."/>
            <person name="Cannon S.B."/>
            <person name="Udvardi M.K."/>
            <person name="Benedito V.A."/>
            <person name="Mayer K.F."/>
            <person name="Gouzy J."/>
            <person name="Schoof H."/>
            <person name="Van de Peer Y."/>
            <person name="Proost S."/>
            <person name="Cook D.R."/>
            <person name="Meyers B.C."/>
            <person name="Spannagl M."/>
            <person name="Cheung F."/>
            <person name="De Mita S."/>
            <person name="Krishnakumar V."/>
            <person name="Gundlach H."/>
            <person name="Zhou S."/>
            <person name="Mudge J."/>
            <person name="Bharti A.K."/>
            <person name="Murray J.D."/>
            <person name="Naoumkina M.A."/>
            <person name="Rosen B."/>
            <person name="Silverstein K.A."/>
            <person name="Tang H."/>
            <person name="Rombauts S."/>
            <person name="Zhao P.X."/>
            <person name="Zhou P."/>
            <person name="Barbe V."/>
            <person name="Bardou P."/>
            <person name="Bechner M."/>
            <person name="Bellec A."/>
            <person name="Berger A."/>
            <person name="Berges H."/>
            <person name="Bidwell S."/>
            <person name="Bisseling T."/>
            <person name="Choisne N."/>
            <person name="Couloux A."/>
            <person name="Denny R."/>
            <person name="Deshpande S."/>
            <person name="Dai X."/>
            <person name="Doyle J.J."/>
            <person name="Dudez A.M."/>
            <person name="Farmer A.D."/>
            <person name="Fouteau S."/>
            <person name="Franken C."/>
            <person name="Gibelin C."/>
            <person name="Gish J."/>
            <person name="Goldstein S."/>
            <person name="Gonzalez A.J."/>
            <person name="Green P.J."/>
            <person name="Hallab A."/>
            <person name="Hartog M."/>
            <person name="Hua A."/>
            <person name="Humphray S.J."/>
            <person name="Jeong D.H."/>
            <person name="Jing Y."/>
            <person name="Jocker A."/>
            <person name="Kenton S.M."/>
            <person name="Kim D.J."/>
            <person name="Klee K."/>
            <person name="Lai H."/>
            <person name="Lang C."/>
            <person name="Lin S."/>
            <person name="Macmil S.L."/>
            <person name="Magdelenat G."/>
            <person name="Matthews L."/>
            <person name="McCorrison J."/>
            <person name="Monaghan E.L."/>
            <person name="Mun J.H."/>
            <person name="Najar F.Z."/>
            <person name="Nicholson C."/>
            <person name="Noirot C."/>
            <person name="O'Bleness M."/>
            <person name="Paule C.R."/>
            <person name="Poulain J."/>
            <person name="Prion F."/>
            <person name="Qin B."/>
            <person name="Qu C."/>
            <person name="Retzel E.F."/>
            <person name="Riddle C."/>
            <person name="Sallet E."/>
            <person name="Samain S."/>
            <person name="Samson N."/>
            <person name="Sanders I."/>
            <person name="Saurat O."/>
            <person name="Scarpelli C."/>
            <person name="Schiex T."/>
            <person name="Segurens B."/>
            <person name="Severin A.J."/>
            <person name="Sherrier D.J."/>
            <person name="Shi R."/>
            <person name="Sims S."/>
            <person name="Singer S.R."/>
            <person name="Sinharoy S."/>
            <person name="Sterck L."/>
            <person name="Viollet A."/>
            <person name="Wang B.B."/>
            <person name="Wang K."/>
            <person name="Wang M."/>
            <person name="Wang X."/>
            <person name="Warfsmann J."/>
            <person name="Weissenbach J."/>
            <person name="White D.D."/>
            <person name="White J.D."/>
            <person name="Wiley G.B."/>
            <person name="Wincker P."/>
            <person name="Xing Y."/>
            <person name="Yang L."/>
            <person name="Yao Z."/>
            <person name="Ying F."/>
            <person name="Zhai J."/>
            <person name="Zhou L."/>
            <person name="Zuber A."/>
            <person name="Denarie J."/>
            <person name="Dixon R.A."/>
            <person name="May G.D."/>
            <person name="Schwartz D.C."/>
            <person name="Rogers J."/>
            <person name="Quetier F."/>
            <person name="Town C.D."/>
            <person name="Roe B.A."/>
        </authorList>
    </citation>
    <scope>NUCLEOTIDE SEQUENCE [LARGE SCALE GENOMIC DNA]</scope>
    <source>
        <strain evidence="1">A17</strain>
        <strain evidence="2 3">cv. Jemalong A17</strain>
    </source>
</reference>
<sequence>MDKLLEFCSDDQRLQIILKLTKEPNQLVRTSLNTHGLYMMLQQSSPWKTVKKSWLKKFANMGSLHAALVEAINKTLVPSPSPPYCRL</sequence>
<dbReference type="Proteomes" id="UP000002051">
    <property type="component" value="Chromosome 5"/>
</dbReference>
<evidence type="ECO:0000313" key="2">
    <source>
        <dbReference type="EnsemblPlants" id="AES98053"/>
    </source>
</evidence>
<proteinExistence type="predicted"/>
<organism evidence="1 3">
    <name type="scientific">Medicago truncatula</name>
    <name type="common">Barrel medic</name>
    <name type="synonym">Medicago tribuloides</name>
    <dbReference type="NCBI Taxonomy" id="3880"/>
    <lineage>
        <taxon>Eukaryota</taxon>
        <taxon>Viridiplantae</taxon>
        <taxon>Streptophyta</taxon>
        <taxon>Embryophyta</taxon>
        <taxon>Tracheophyta</taxon>
        <taxon>Spermatophyta</taxon>
        <taxon>Magnoliopsida</taxon>
        <taxon>eudicotyledons</taxon>
        <taxon>Gunneridae</taxon>
        <taxon>Pentapetalae</taxon>
        <taxon>rosids</taxon>
        <taxon>fabids</taxon>
        <taxon>Fabales</taxon>
        <taxon>Fabaceae</taxon>
        <taxon>Papilionoideae</taxon>
        <taxon>50 kb inversion clade</taxon>
        <taxon>NPAAA clade</taxon>
        <taxon>Hologalegina</taxon>
        <taxon>IRL clade</taxon>
        <taxon>Trifolieae</taxon>
        <taxon>Medicago</taxon>
    </lineage>
</organism>
<dbReference type="EnsemblPlants" id="AES98053">
    <property type="protein sequence ID" value="AES98053"/>
    <property type="gene ID" value="MTR_5g063660"/>
</dbReference>
<dbReference type="HOGENOM" id="CLU_2486810_0_0_1"/>
<reference evidence="2" key="3">
    <citation type="submission" date="2015-04" db="UniProtKB">
        <authorList>
            <consortium name="EnsemblPlants"/>
        </authorList>
    </citation>
    <scope>IDENTIFICATION</scope>
    <source>
        <strain evidence="2">cv. Jemalong A17</strain>
    </source>
</reference>